<dbReference type="Gene3D" id="3.60.20.10">
    <property type="entry name" value="Glutamine Phosphoribosylpyrophosphate, subunit 1, domain 1"/>
    <property type="match status" value="1"/>
</dbReference>
<dbReference type="Gene3D" id="3.40.50.620">
    <property type="entry name" value="HUPs"/>
    <property type="match status" value="1"/>
</dbReference>
<comment type="similarity">
    <text evidence="1">Belongs to the asparagine synthetase family.</text>
</comment>
<keyword evidence="4" id="KW-0315">Glutamine amidotransferase</keyword>
<feature type="non-terminal residue" evidence="6">
    <location>
        <position position="1"/>
    </location>
</feature>
<evidence type="ECO:0000256" key="1">
    <source>
        <dbReference type="ARBA" id="ARBA00005752"/>
    </source>
</evidence>
<dbReference type="InterPro" id="IPR033738">
    <property type="entry name" value="AsnB_N"/>
</dbReference>
<feature type="non-terminal residue" evidence="6">
    <location>
        <position position="322"/>
    </location>
</feature>
<dbReference type="PANTHER" id="PTHR43284">
    <property type="entry name" value="ASPARAGINE SYNTHETASE (GLUTAMINE-HYDROLYZING)"/>
    <property type="match status" value="1"/>
</dbReference>
<dbReference type="InterPro" id="IPR017932">
    <property type="entry name" value="GATase_2_dom"/>
</dbReference>
<protein>
    <recommendedName>
        <fullName evidence="5">Glutamine amidotransferase type-2 domain-containing protein</fullName>
    </recommendedName>
</protein>
<dbReference type="GO" id="GO:0006529">
    <property type="term" value="P:asparagine biosynthetic process"/>
    <property type="evidence" value="ECO:0007669"/>
    <property type="project" value="InterPro"/>
</dbReference>
<dbReference type="PROSITE" id="PS51278">
    <property type="entry name" value="GATASE_TYPE_2"/>
    <property type="match status" value="1"/>
</dbReference>
<evidence type="ECO:0000256" key="2">
    <source>
        <dbReference type="ARBA" id="ARBA00022741"/>
    </source>
</evidence>
<dbReference type="InterPro" id="IPR014729">
    <property type="entry name" value="Rossmann-like_a/b/a_fold"/>
</dbReference>
<evidence type="ECO:0000313" key="6">
    <source>
        <dbReference type="EMBL" id="SVC96016.1"/>
    </source>
</evidence>
<dbReference type="SUPFAM" id="SSF56235">
    <property type="entry name" value="N-terminal nucleophile aminohydrolases (Ntn hydrolases)"/>
    <property type="match status" value="1"/>
</dbReference>
<dbReference type="InterPro" id="IPR006426">
    <property type="entry name" value="Asn_synth_AEB"/>
</dbReference>
<feature type="domain" description="Glutamine amidotransferase type-2" evidence="5">
    <location>
        <begin position="10"/>
        <end position="217"/>
    </location>
</feature>
<dbReference type="GO" id="GO:0004066">
    <property type="term" value="F:asparagine synthase (glutamine-hydrolyzing) activity"/>
    <property type="evidence" value="ECO:0007669"/>
    <property type="project" value="InterPro"/>
</dbReference>
<name>A0A382REE4_9ZZZZ</name>
<sequence length="322" mass="36287">CLLLYTFKMCGIAGIVKRNIIRDKNIINNMVESIKHRGPDGMGVYLFNNCALGHSRLSIVDLIGGKQPMLTPEGKIGITFNGEIYGYKNIKQNLNYPFQSNSDTEVILSLYAKYGSGLLEHLPGMFSFALWDEGKQLLFCARDRFGEKPFYYAVGDNGEFIFASEIKAVLESKLFTPEIDTKSLAHYLQKLYVHPMNTIYKNIHTLPPAHYLTYTKDIINVERYWNYPSINNSISLEEAIDEFQSLLQKSVSKQLVADVPVGAFLSGGLDSSTIVALSNEYTDNLKTFSFNFEGDLSEQAYAVSVAEQYGTDHTELEEKDIQ</sequence>
<dbReference type="GO" id="GO:0005524">
    <property type="term" value="F:ATP binding"/>
    <property type="evidence" value="ECO:0007669"/>
    <property type="project" value="UniProtKB-KW"/>
</dbReference>
<evidence type="ECO:0000256" key="4">
    <source>
        <dbReference type="ARBA" id="ARBA00022962"/>
    </source>
</evidence>
<dbReference type="InterPro" id="IPR001962">
    <property type="entry name" value="Asn_synthase"/>
</dbReference>
<dbReference type="InterPro" id="IPR051786">
    <property type="entry name" value="ASN_synthetase/amidase"/>
</dbReference>
<dbReference type="Pfam" id="PF00733">
    <property type="entry name" value="Asn_synthase"/>
    <property type="match status" value="1"/>
</dbReference>
<accession>A0A382REE4</accession>
<dbReference type="NCBIfam" id="TIGR01536">
    <property type="entry name" value="asn_synth_AEB"/>
    <property type="match status" value="1"/>
</dbReference>
<keyword evidence="2" id="KW-0547">Nucleotide-binding</keyword>
<dbReference type="CDD" id="cd00712">
    <property type="entry name" value="AsnB"/>
    <property type="match status" value="1"/>
</dbReference>
<evidence type="ECO:0000259" key="5">
    <source>
        <dbReference type="PROSITE" id="PS51278"/>
    </source>
</evidence>
<dbReference type="SUPFAM" id="SSF52402">
    <property type="entry name" value="Adenine nucleotide alpha hydrolases-like"/>
    <property type="match status" value="1"/>
</dbReference>
<organism evidence="6">
    <name type="scientific">marine metagenome</name>
    <dbReference type="NCBI Taxonomy" id="408172"/>
    <lineage>
        <taxon>unclassified sequences</taxon>
        <taxon>metagenomes</taxon>
        <taxon>ecological metagenomes</taxon>
    </lineage>
</organism>
<dbReference type="EMBL" id="UINC01121102">
    <property type="protein sequence ID" value="SVC96016.1"/>
    <property type="molecule type" value="Genomic_DNA"/>
</dbReference>
<proteinExistence type="inferred from homology"/>
<dbReference type="GO" id="GO:0005829">
    <property type="term" value="C:cytosol"/>
    <property type="evidence" value="ECO:0007669"/>
    <property type="project" value="TreeGrafter"/>
</dbReference>
<dbReference type="PANTHER" id="PTHR43284:SF1">
    <property type="entry name" value="ASPARAGINE SYNTHETASE"/>
    <property type="match status" value="1"/>
</dbReference>
<dbReference type="Pfam" id="PF13537">
    <property type="entry name" value="GATase_7"/>
    <property type="match status" value="1"/>
</dbReference>
<dbReference type="AlphaFoldDB" id="A0A382REE4"/>
<dbReference type="InterPro" id="IPR029055">
    <property type="entry name" value="Ntn_hydrolases_N"/>
</dbReference>
<keyword evidence="3" id="KW-0067">ATP-binding</keyword>
<reference evidence="6" key="1">
    <citation type="submission" date="2018-05" db="EMBL/GenBank/DDBJ databases">
        <authorList>
            <person name="Lanie J.A."/>
            <person name="Ng W.-L."/>
            <person name="Kazmierczak K.M."/>
            <person name="Andrzejewski T.M."/>
            <person name="Davidsen T.M."/>
            <person name="Wayne K.J."/>
            <person name="Tettelin H."/>
            <person name="Glass J.I."/>
            <person name="Rusch D."/>
            <person name="Podicherti R."/>
            <person name="Tsui H.-C.T."/>
            <person name="Winkler M.E."/>
        </authorList>
    </citation>
    <scope>NUCLEOTIDE SEQUENCE</scope>
</reference>
<evidence type="ECO:0000256" key="3">
    <source>
        <dbReference type="ARBA" id="ARBA00022840"/>
    </source>
</evidence>
<gene>
    <name evidence="6" type="ORF">METZ01_LOCUS348870</name>
</gene>